<keyword evidence="8" id="KW-1185">Reference proteome</keyword>
<dbReference type="Gene3D" id="1.10.1450.10">
    <property type="entry name" value="Tetraspanin"/>
    <property type="match status" value="1"/>
</dbReference>
<organism evidence="7 8">
    <name type="scientific">Opisthorchis viverrini</name>
    <name type="common">Southeast Asian liver fluke</name>
    <dbReference type="NCBI Taxonomy" id="6198"/>
    <lineage>
        <taxon>Eukaryota</taxon>
        <taxon>Metazoa</taxon>
        <taxon>Spiralia</taxon>
        <taxon>Lophotrochozoa</taxon>
        <taxon>Platyhelminthes</taxon>
        <taxon>Trematoda</taxon>
        <taxon>Digenea</taxon>
        <taxon>Opisthorchiida</taxon>
        <taxon>Opisthorchiata</taxon>
        <taxon>Opisthorchiidae</taxon>
        <taxon>Opisthorchis</taxon>
    </lineage>
</organism>
<feature type="transmembrane region" description="Helical" evidence="6">
    <location>
        <begin position="51"/>
        <end position="72"/>
    </location>
</feature>
<reference evidence="7 8" key="1">
    <citation type="submission" date="2013-11" db="EMBL/GenBank/DDBJ databases">
        <title>Opisthorchis viverrini - life in the bile duct.</title>
        <authorList>
            <person name="Young N.D."/>
            <person name="Nagarajan N."/>
            <person name="Lin S.J."/>
            <person name="Korhonen P.K."/>
            <person name="Jex A.R."/>
            <person name="Hall R.S."/>
            <person name="Safavi-Hemami H."/>
            <person name="Kaewkong W."/>
            <person name="Bertrand D."/>
            <person name="Gao S."/>
            <person name="Seet Q."/>
            <person name="Wongkham S."/>
            <person name="Teh B.T."/>
            <person name="Wongkham C."/>
            <person name="Intapan P.M."/>
            <person name="Maleewong W."/>
            <person name="Yang X."/>
            <person name="Hu M."/>
            <person name="Wang Z."/>
            <person name="Hofmann A."/>
            <person name="Sternberg P.W."/>
            <person name="Tan P."/>
            <person name="Wang J."/>
            <person name="Gasser R.B."/>
        </authorList>
    </citation>
    <scope>NUCLEOTIDE SEQUENCE [LARGE SCALE GENOMIC DNA]</scope>
</reference>
<dbReference type="OrthoDB" id="5870230at2759"/>
<dbReference type="KEGG" id="ovi:T265_06753"/>
<dbReference type="PIRSF" id="PIRSF002419">
    <property type="entry name" value="Tetraspanin"/>
    <property type="match status" value="1"/>
</dbReference>
<dbReference type="InterPro" id="IPR008952">
    <property type="entry name" value="Tetraspanin_EC2_sf"/>
</dbReference>
<dbReference type="GeneID" id="20320932"/>
<dbReference type="Proteomes" id="UP000054324">
    <property type="component" value="Unassembled WGS sequence"/>
</dbReference>
<accession>A0A074ZRC7</accession>
<comment type="subcellular location">
    <subcellularLocation>
        <location evidence="1">Membrane</location>
        <topology evidence="1">Multi-pass membrane protein</topology>
    </subcellularLocation>
</comment>
<dbReference type="PRINTS" id="PR00259">
    <property type="entry name" value="TMFOUR"/>
</dbReference>
<evidence type="ECO:0000256" key="6">
    <source>
        <dbReference type="SAM" id="Phobius"/>
    </source>
</evidence>
<dbReference type="Pfam" id="PF00335">
    <property type="entry name" value="Tetraspanin"/>
    <property type="match status" value="1"/>
</dbReference>
<evidence type="ECO:0000256" key="4">
    <source>
        <dbReference type="ARBA" id="ARBA00022989"/>
    </source>
</evidence>
<dbReference type="PROSITE" id="PS51257">
    <property type="entry name" value="PROKAR_LIPOPROTEIN"/>
    <property type="match status" value="1"/>
</dbReference>
<dbReference type="InterPro" id="IPR000301">
    <property type="entry name" value="Tetraspanin_animals"/>
</dbReference>
<dbReference type="GO" id="GO:0005886">
    <property type="term" value="C:plasma membrane"/>
    <property type="evidence" value="ECO:0007669"/>
    <property type="project" value="TreeGrafter"/>
</dbReference>
<keyword evidence="3 6" id="KW-0812">Transmembrane</keyword>
<comment type="similarity">
    <text evidence="2">Belongs to the tetraspanin (TM4SF) family.</text>
</comment>
<proteinExistence type="inferred from homology"/>
<dbReference type="AlphaFoldDB" id="A0A074ZRC7"/>
<dbReference type="PANTHER" id="PTHR19282">
    <property type="entry name" value="TETRASPANIN"/>
    <property type="match status" value="1"/>
</dbReference>
<keyword evidence="4 6" id="KW-1133">Transmembrane helix</keyword>
<evidence type="ECO:0000256" key="1">
    <source>
        <dbReference type="ARBA" id="ARBA00004141"/>
    </source>
</evidence>
<feature type="transmembrane region" description="Helical" evidence="6">
    <location>
        <begin position="14"/>
        <end position="39"/>
    </location>
</feature>
<dbReference type="InterPro" id="IPR018499">
    <property type="entry name" value="Tetraspanin/Peripherin"/>
</dbReference>
<name>A0A074ZRC7_OPIVI</name>
<feature type="transmembrane region" description="Helical" evidence="6">
    <location>
        <begin position="237"/>
        <end position="257"/>
    </location>
</feature>
<feature type="transmembrane region" description="Helical" evidence="6">
    <location>
        <begin position="84"/>
        <end position="109"/>
    </location>
</feature>
<protein>
    <recommendedName>
        <fullName evidence="9">Tetraspanin</fullName>
    </recommendedName>
</protein>
<evidence type="ECO:0000313" key="8">
    <source>
        <dbReference type="Proteomes" id="UP000054324"/>
    </source>
</evidence>
<keyword evidence="5 6" id="KW-0472">Membrane</keyword>
<gene>
    <name evidence="7" type="ORF">T265_06753</name>
</gene>
<evidence type="ECO:0008006" key="9">
    <source>
        <dbReference type="Google" id="ProtNLM"/>
    </source>
</evidence>
<dbReference type="RefSeq" id="XP_009170362.1">
    <property type="nucleotide sequence ID" value="XM_009172098.1"/>
</dbReference>
<evidence type="ECO:0000313" key="7">
    <source>
        <dbReference type="EMBL" id="KER25900.1"/>
    </source>
</evidence>
<dbReference type="EMBL" id="KL596763">
    <property type="protein sequence ID" value="KER25900.1"/>
    <property type="molecule type" value="Genomic_DNA"/>
</dbReference>
<evidence type="ECO:0000256" key="2">
    <source>
        <dbReference type="ARBA" id="ARBA00006840"/>
    </source>
</evidence>
<dbReference type="CTD" id="20320932"/>
<dbReference type="PANTHER" id="PTHR19282:SF544">
    <property type="entry name" value="TETRASPANIN"/>
    <property type="match status" value="1"/>
</dbReference>
<evidence type="ECO:0000256" key="3">
    <source>
        <dbReference type="ARBA" id="ARBA00022692"/>
    </source>
</evidence>
<sequence>MCTRKSTVKCIKTLLIVFNLLFVLLGLILVGFSCRVLLAPTPLFGPDNPEVVYLGACTALAFGLILAALAFVGCIGAALDNRCLLITFFTVLCGLFMGGLVAGVLVAVFKDEMFTLLVNRLSIAVQHDYGVSAVWTECIDLIQTKLQCCAIDDYQANLYSRSVWYHRQRIGLQQEGPTMDRKNQVTLRPIKVPASCCLRTANNLHYMNLTACQNGPLDPIHNQYINARGCSTALAEFFQNFLVLFVVVPLVLLGFLFNLRFSPIAFIFLLSYFSSCLQQLHHPPHFIFKYAQCVSSIKSLKHMV</sequence>
<evidence type="ECO:0000256" key="5">
    <source>
        <dbReference type="ARBA" id="ARBA00023136"/>
    </source>
</evidence>